<protein>
    <submittedName>
        <fullName evidence="1">Type II secretion system protein</fullName>
    </submittedName>
</protein>
<dbReference type="InterPro" id="IPR012902">
    <property type="entry name" value="N_methyl_site"/>
</dbReference>
<name>A0A6H1WTN8_9BACT</name>
<dbReference type="RefSeq" id="WP_168719864.1">
    <property type="nucleotide sequence ID" value="NZ_CP042909.1"/>
</dbReference>
<dbReference type="AlphaFoldDB" id="A0A6H1WTN8"/>
<dbReference type="KEGG" id="tmai:FVE67_06750"/>
<organism evidence="1 2">
    <name type="scientific">Thermosulfurimonas marina</name>
    <dbReference type="NCBI Taxonomy" id="2047767"/>
    <lineage>
        <taxon>Bacteria</taxon>
        <taxon>Pseudomonadati</taxon>
        <taxon>Thermodesulfobacteriota</taxon>
        <taxon>Thermodesulfobacteria</taxon>
        <taxon>Thermodesulfobacteriales</taxon>
        <taxon>Thermodesulfobacteriaceae</taxon>
        <taxon>Thermosulfurimonas</taxon>
    </lineage>
</organism>
<dbReference type="Proteomes" id="UP000501253">
    <property type="component" value="Chromosome"/>
</dbReference>
<reference evidence="1 2" key="1">
    <citation type="submission" date="2019-08" db="EMBL/GenBank/DDBJ databases">
        <title>Complete genome sequence of Thermosulfurimonas marina SU872T, an anaerobic thermophilic chemolithoautotrophic bacterium isolated from a shallow marine hydrothermal vent.</title>
        <authorList>
            <person name="Allioux M."/>
            <person name="Jebbar M."/>
            <person name="Slobodkina G."/>
            <person name="Slobodkin A."/>
            <person name="Moalic Y."/>
            <person name="Frolova A."/>
            <person name="Shao Z."/>
            <person name="Alain K."/>
        </authorList>
    </citation>
    <scope>NUCLEOTIDE SEQUENCE [LARGE SCALE GENOMIC DNA]</scope>
    <source>
        <strain evidence="1 2">SU872</strain>
    </source>
</reference>
<gene>
    <name evidence="1" type="ORF">FVE67_06750</name>
</gene>
<evidence type="ECO:0000313" key="2">
    <source>
        <dbReference type="Proteomes" id="UP000501253"/>
    </source>
</evidence>
<dbReference type="InterPro" id="IPR045584">
    <property type="entry name" value="Pilin-like"/>
</dbReference>
<dbReference type="Pfam" id="PF07963">
    <property type="entry name" value="N_methyl"/>
    <property type="match status" value="1"/>
</dbReference>
<proteinExistence type="predicted"/>
<dbReference type="NCBIfam" id="TIGR02532">
    <property type="entry name" value="IV_pilin_GFxxxE"/>
    <property type="match status" value="1"/>
</dbReference>
<keyword evidence="2" id="KW-1185">Reference proteome</keyword>
<dbReference type="SUPFAM" id="SSF54523">
    <property type="entry name" value="Pili subunits"/>
    <property type="match status" value="1"/>
</dbReference>
<dbReference type="Gene3D" id="3.30.700.10">
    <property type="entry name" value="Glycoprotein, Type 4 Pilin"/>
    <property type="match status" value="1"/>
</dbReference>
<evidence type="ECO:0000313" key="1">
    <source>
        <dbReference type="EMBL" id="QJA06514.1"/>
    </source>
</evidence>
<sequence>MSNRAFTLVELLVVVAILAILAGVALSQYSAYKNRARAKDLISLAGACIHEILAYCTTDADFSSPQDLENCRSRNATRWLETVSFNATPPFSSFSCNQTFTVTASARLKGTGLTYAVSCTYDVQEKAISCTGAQKVP</sequence>
<accession>A0A6H1WTN8</accession>
<dbReference type="EMBL" id="CP042909">
    <property type="protein sequence ID" value="QJA06514.1"/>
    <property type="molecule type" value="Genomic_DNA"/>
</dbReference>